<gene>
    <name evidence="2" type="ORF">C8D87_113143</name>
    <name evidence="1" type="ORF">C8D88_105506</name>
</gene>
<evidence type="ECO:0000313" key="4">
    <source>
        <dbReference type="Proteomes" id="UP000248714"/>
    </source>
</evidence>
<keyword evidence="4" id="KW-1185">Reference proteome</keyword>
<organism evidence="1 3">
    <name type="scientific">Lentzea atacamensis</name>
    <dbReference type="NCBI Taxonomy" id="531938"/>
    <lineage>
        <taxon>Bacteria</taxon>
        <taxon>Bacillati</taxon>
        <taxon>Actinomycetota</taxon>
        <taxon>Actinomycetes</taxon>
        <taxon>Pseudonocardiales</taxon>
        <taxon>Pseudonocardiaceae</taxon>
        <taxon>Lentzea</taxon>
    </lineage>
</organism>
<dbReference type="Proteomes" id="UP000248714">
    <property type="component" value="Unassembled WGS sequence"/>
</dbReference>
<evidence type="ECO:0000313" key="3">
    <source>
        <dbReference type="Proteomes" id="UP000246005"/>
    </source>
</evidence>
<comment type="caution">
    <text evidence="1">The sequence shown here is derived from an EMBL/GenBank/DDBJ whole genome shotgun (WGS) entry which is preliminary data.</text>
</comment>
<dbReference type="AlphaFoldDB" id="A0A316I183"/>
<proteinExistence type="predicted"/>
<name>A0A316I183_9PSEU</name>
<dbReference type="Proteomes" id="UP000246005">
    <property type="component" value="Unassembled WGS sequence"/>
</dbReference>
<dbReference type="EMBL" id="QGHB01000005">
    <property type="protein sequence ID" value="PWK86457.1"/>
    <property type="molecule type" value="Genomic_DNA"/>
</dbReference>
<reference evidence="1 3" key="1">
    <citation type="submission" date="2018-05" db="EMBL/GenBank/DDBJ databases">
        <title>Genomic Encyclopedia of Type Strains, Phase IV (KMG-IV): sequencing the most valuable type-strain genomes for metagenomic binning, comparative biology and taxonomic classification.</title>
        <authorList>
            <person name="Goeker M."/>
        </authorList>
    </citation>
    <scope>NUCLEOTIDE SEQUENCE [LARGE SCALE GENOMIC DNA]</scope>
    <source>
        <strain evidence="2 4">DSM 45479</strain>
        <strain evidence="1 3">DSM 45480</strain>
    </source>
</reference>
<dbReference type="EMBL" id="QLTT01000013">
    <property type="protein sequence ID" value="RAS59837.1"/>
    <property type="molecule type" value="Genomic_DNA"/>
</dbReference>
<evidence type="ECO:0000313" key="1">
    <source>
        <dbReference type="EMBL" id="PWK86457.1"/>
    </source>
</evidence>
<protein>
    <submittedName>
        <fullName evidence="1">Uncharacterized protein</fullName>
    </submittedName>
</protein>
<evidence type="ECO:0000313" key="2">
    <source>
        <dbReference type="EMBL" id="RAS59837.1"/>
    </source>
</evidence>
<sequence>MFVPAATASSAAAIAVEQISNGSSATNHLPMCGQTREGCRTGPG</sequence>
<accession>A0A316I183</accession>